<dbReference type="EMBL" id="JAROCA020000001">
    <property type="protein sequence ID" value="MDY0404931.1"/>
    <property type="molecule type" value="Genomic_DNA"/>
</dbReference>
<evidence type="ECO:0000256" key="1">
    <source>
        <dbReference type="SAM" id="Phobius"/>
    </source>
</evidence>
<sequence length="116" mass="13683">MAYFSCHSGIFSFTNALHAIITFKPAELEGISLVAYCIYVIYIPLTIIIIFMWGRRKLQLPHWMTVFYLIDIISRLIYVGLYGKIVLQSEIMFMLVSLLWIVYFHRSKRVKATFTY</sequence>
<dbReference type="Proteomes" id="UP001228376">
    <property type="component" value="Unassembled WGS sequence"/>
</dbReference>
<keyword evidence="1" id="KW-1133">Transmembrane helix</keyword>
<feature type="transmembrane region" description="Helical" evidence="1">
    <location>
        <begin position="85"/>
        <end position="104"/>
    </location>
</feature>
<accession>A0ABU5CF23</accession>
<name>A0ABU5CF23_9BACI</name>
<organism evidence="2 3">
    <name type="scientific">Tigheibacillus jepli</name>
    <dbReference type="NCBI Taxonomy" id="3035914"/>
    <lineage>
        <taxon>Bacteria</taxon>
        <taxon>Bacillati</taxon>
        <taxon>Bacillota</taxon>
        <taxon>Bacilli</taxon>
        <taxon>Bacillales</taxon>
        <taxon>Bacillaceae</taxon>
        <taxon>Tigheibacillus</taxon>
    </lineage>
</organism>
<dbReference type="InterPro" id="IPR019690">
    <property type="entry name" value="DUF2569"/>
</dbReference>
<feature type="transmembrane region" description="Helical" evidence="1">
    <location>
        <begin position="33"/>
        <end position="53"/>
    </location>
</feature>
<keyword evidence="3" id="KW-1185">Reference proteome</keyword>
<reference evidence="2 3" key="1">
    <citation type="submission" date="2023-10" db="EMBL/GenBank/DDBJ databases">
        <title>179-bfca-hs.</title>
        <authorList>
            <person name="Miliotis G."/>
            <person name="Sengupta P."/>
            <person name="Hameed A."/>
            <person name="Chuvochina M."/>
            <person name="Mcdonagh F."/>
            <person name="Simpson A.C."/>
            <person name="Singh N.K."/>
            <person name="Rekha P.D."/>
            <person name="Raman K."/>
            <person name="Hugenholtz P."/>
            <person name="Venkateswaran K."/>
        </authorList>
    </citation>
    <scope>NUCLEOTIDE SEQUENCE [LARGE SCALE GENOMIC DNA]</scope>
    <source>
        <strain evidence="2 3">179-BFC-A-HS</strain>
    </source>
</reference>
<keyword evidence="1" id="KW-0472">Membrane</keyword>
<proteinExistence type="predicted"/>
<dbReference type="Pfam" id="PF10754">
    <property type="entry name" value="DUF2569"/>
    <property type="match status" value="1"/>
</dbReference>
<comment type="caution">
    <text evidence="2">The sequence shown here is derived from an EMBL/GenBank/DDBJ whole genome shotgun (WGS) entry which is preliminary data.</text>
</comment>
<gene>
    <name evidence="2" type="ORF">P5G51_005535</name>
</gene>
<evidence type="ECO:0000313" key="3">
    <source>
        <dbReference type="Proteomes" id="UP001228376"/>
    </source>
</evidence>
<protein>
    <submittedName>
        <fullName evidence="2">DUF2569 family protein</fullName>
    </submittedName>
</protein>
<evidence type="ECO:0000313" key="2">
    <source>
        <dbReference type="EMBL" id="MDY0404931.1"/>
    </source>
</evidence>
<feature type="transmembrane region" description="Helical" evidence="1">
    <location>
        <begin position="60"/>
        <end position="79"/>
    </location>
</feature>
<dbReference type="RefSeq" id="WP_320384364.1">
    <property type="nucleotide sequence ID" value="NZ_JAROCA020000001.1"/>
</dbReference>
<keyword evidence="1" id="KW-0812">Transmembrane</keyword>